<gene>
    <name evidence="1" type="ORF">RUMHYD_02182</name>
</gene>
<reference evidence="1 2" key="2">
    <citation type="submission" date="2009-02" db="EMBL/GenBank/DDBJ databases">
        <title>Draft genome sequence of Blautia hydrogenotrophica DSM 10507 (Ruminococcus hydrogenotrophicus DSM 10507).</title>
        <authorList>
            <person name="Sudarsanam P."/>
            <person name="Ley R."/>
            <person name="Guruge J."/>
            <person name="Turnbaugh P.J."/>
            <person name="Mahowald M."/>
            <person name="Liep D."/>
            <person name="Gordon J."/>
        </authorList>
    </citation>
    <scope>NUCLEOTIDE SEQUENCE [LARGE SCALE GENOMIC DNA]</scope>
    <source>
        <strain evidence="2">DSM 10507 / JCM 14656 / S5a33</strain>
    </source>
</reference>
<evidence type="ECO:0000313" key="2">
    <source>
        <dbReference type="Proteomes" id="UP000003100"/>
    </source>
</evidence>
<dbReference type="RefSeq" id="WP_005949315.1">
    <property type="nucleotide sequence ID" value="NZ_CP136423.1"/>
</dbReference>
<dbReference type="PATRIC" id="fig|476272.21.peg.1612"/>
<evidence type="ECO:0000313" key="1">
    <source>
        <dbReference type="EMBL" id="EEG48914.1"/>
    </source>
</evidence>
<dbReference type="GeneID" id="86820962"/>
<name>C0CMU4_BLAHS</name>
<dbReference type="HOGENOM" id="CLU_2393936_0_0_9"/>
<dbReference type="AlphaFoldDB" id="C0CMU4"/>
<comment type="caution">
    <text evidence="1">The sequence shown here is derived from an EMBL/GenBank/DDBJ whole genome shotgun (WGS) entry which is preliminary data.</text>
</comment>
<protein>
    <submittedName>
        <fullName evidence="1">Uncharacterized protein</fullName>
    </submittedName>
</protein>
<reference evidence="1 2" key="1">
    <citation type="submission" date="2009-01" db="EMBL/GenBank/DDBJ databases">
        <authorList>
            <person name="Fulton L."/>
            <person name="Clifton S."/>
            <person name="Fulton B."/>
            <person name="Xu J."/>
            <person name="Minx P."/>
            <person name="Pepin K.H."/>
            <person name="Johnson M."/>
            <person name="Bhonagiri V."/>
            <person name="Nash W.E."/>
            <person name="Mardis E.R."/>
            <person name="Wilson R.K."/>
        </authorList>
    </citation>
    <scope>NUCLEOTIDE SEQUENCE [LARGE SCALE GENOMIC DNA]</scope>
    <source>
        <strain evidence="2">DSM 10507 / JCM 14656 / S5a33</strain>
    </source>
</reference>
<proteinExistence type="predicted"/>
<accession>C0CMU4</accession>
<organism evidence="1 2">
    <name type="scientific">Blautia hydrogenotrophica (strain DSM 10507 / JCM 14656 / S5a33)</name>
    <name type="common">Ruminococcus hydrogenotrophicus</name>
    <dbReference type="NCBI Taxonomy" id="476272"/>
    <lineage>
        <taxon>Bacteria</taxon>
        <taxon>Bacillati</taxon>
        <taxon>Bacillota</taxon>
        <taxon>Clostridia</taxon>
        <taxon>Lachnospirales</taxon>
        <taxon>Lachnospiraceae</taxon>
        <taxon>Blautia</taxon>
    </lineage>
</organism>
<keyword evidence="2" id="KW-1185">Reference proteome</keyword>
<sequence length="93" mass="10522">MRVCISLLTGYGEKYGATFVTMASEINELGIHYLSYEKSYYGMIGSTVLLAIGDEIVQFKGYTKKKDKDFVMEVNCTARLHIGKKRKSLRLIS</sequence>
<dbReference type="EMBL" id="ACBZ01000116">
    <property type="protein sequence ID" value="EEG48914.1"/>
    <property type="molecule type" value="Genomic_DNA"/>
</dbReference>
<dbReference type="Proteomes" id="UP000003100">
    <property type="component" value="Unassembled WGS sequence"/>
</dbReference>